<protein>
    <submittedName>
        <fullName evidence="2">Uncharacterized protein</fullName>
    </submittedName>
</protein>
<evidence type="ECO:0000256" key="1">
    <source>
        <dbReference type="SAM" id="MobiDB-lite"/>
    </source>
</evidence>
<keyword evidence="3" id="KW-1185">Reference proteome</keyword>
<accession>A0AAV6S8P0</accession>
<comment type="caution">
    <text evidence="2">The sequence shown here is derived from an EMBL/GenBank/DDBJ whole genome shotgun (WGS) entry which is preliminary data.</text>
</comment>
<evidence type="ECO:0000313" key="2">
    <source>
        <dbReference type="EMBL" id="KAG7513589.1"/>
    </source>
</evidence>
<feature type="region of interest" description="Disordered" evidence="1">
    <location>
        <begin position="421"/>
        <end position="440"/>
    </location>
</feature>
<evidence type="ECO:0000313" key="3">
    <source>
        <dbReference type="Proteomes" id="UP000693946"/>
    </source>
</evidence>
<organism evidence="2 3">
    <name type="scientific">Solea senegalensis</name>
    <name type="common">Senegalese sole</name>
    <dbReference type="NCBI Taxonomy" id="28829"/>
    <lineage>
        <taxon>Eukaryota</taxon>
        <taxon>Metazoa</taxon>
        <taxon>Chordata</taxon>
        <taxon>Craniata</taxon>
        <taxon>Vertebrata</taxon>
        <taxon>Euteleostomi</taxon>
        <taxon>Actinopterygii</taxon>
        <taxon>Neopterygii</taxon>
        <taxon>Teleostei</taxon>
        <taxon>Neoteleostei</taxon>
        <taxon>Acanthomorphata</taxon>
        <taxon>Carangaria</taxon>
        <taxon>Pleuronectiformes</taxon>
        <taxon>Pleuronectoidei</taxon>
        <taxon>Soleidae</taxon>
        <taxon>Solea</taxon>
    </lineage>
</organism>
<feature type="compositionally biased region" description="Low complexity" evidence="1">
    <location>
        <begin position="518"/>
        <end position="537"/>
    </location>
</feature>
<feature type="compositionally biased region" description="Acidic residues" evidence="1">
    <location>
        <begin position="421"/>
        <end position="431"/>
    </location>
</feature>
<feature type="region of interest" description="Disordered" evidence="1">
    <location>
        <begin position="518"/>
        <end position="541"/>
    </location>
</feature>
<gene>
    <name evidence="2" type="ORF">JOB18_011960</name>
</gene>
<proteinExistence type="predicted"/>
<dbReference type="AlphaFoldDB" id="A0AAV6S8P0"/>
<dbReference type="EMBL" id="JAGKHQ010000006">
    <property type="protein sequence ID" value="KAG7513589.1"/>
    <property type="molecule type" value="Genomic_DNA"/>
</dbReference>
<dbReference type="Proteomes" id="UP000693946">
    <property type="component" value="Linkage Group LG14"/>
</dbReference>
<reference evidence="2 3" key="1">
    <citation type="journal article" date="2021" name="Sci. Rep.">
        <title>Chromosome anchoring in Senegalese sole (Solea senegalensis) reveals sex-associated markers and genome rearrangements in flatfish.</title>
        <authorList>
            <person name="Guerrero-Cozar I."/>
            <person name="Gomez-Garrido J."/>
            <person name="Berbel C."/>
            <person name="Martinez-Blanch J.F."/>
            <person name="Alioto T."/>
            <person name="Claros M.G."/>
            <person name="Gagnaire P.A."/>
            <person name="Manchado M."/>
        </authorList>
    </citation>
    <scope>NUCLEOTIDE SEQUENCE [LARGE SCALE GENOMIC DNA]</scope>
    <source>
        <strain evidence="2">Sse05_10M</strain>
    </source>
</reference>
<name>A0AAV6S8P0_SOLSE</name>
<sequence length="678" mass="76323">MGAKQSLQLKTEEIQILEMIRPLIFSFFEKITEEQWLLVKSGVLDGVTETLLVELLLELIGCLSDALVLEQDDLHKDITEELVLSTFNIPLSRGLAEFMVYEDKVKCESVDLLTDMLVKEVKEVANSVLSIVTDAAESAYVIAPCTLSAMVCHASNILHTLECRVTAFQTPLNSFQATLMCSQGFPDAVELPFVRFVREEVKNITTLVLKDLPDSVYELLQSTASQEIENTAAKIEEFMDHCIMNNPKTVLTVRLQLRSMIVNILAKQLIKASICHTVAQLHTESILDSNEGGKSLQVLLTSVTRLLIIASNEELPYIAVDDIDVFWRLKYIFSGKDLSFPENLVNIIYLFIMKEPNDGFISDFYITIWIKVQCCMGLVSWWMNTQAVTQSSKVTDSFIGPEAEVTDTDYEVVHHEIFDYEDSEHEDSEHEDSDRENLHHEDLERENSAFVCMVSMSHNINHANRRVVRAYAQVKCALTDFWQQASEEAGFEQTLIGQREIDHDSVELNVDNVAPEDSISAVSSRTATSATSSTSSAGIRAEAEKAALQTRIQALKQEHALEDKEEELNVQKEQLRKRRETLELHTELAAATAKLTVFKAAEEQIDSTSVEDGMNAYYDDVIDKYGSKGMDPLQSDTVQEPIEPCNPRTLLLQHNHRMFGLKAAKLPGCERSMQHNAL</sequence>